<organism evidence="1 2">
    <name type="scientific">Phlebiopsis gigantea (strain 11061_1 CR5-6)</name>
    <name type="common">White-rot fungus</name>
    <name type="synonym">Peniophora gigantea</name>
    <dbReference type="NCBI Taxonomy" id="745531"/>
    <lineage>
        <taxon>Eukaryota</taxon>
        <taxon>Fungi</taxon>
        <taxon>Dikarya</taxon>
        <taxon>Basidiomycota</taxon>
        <taxon>Agaricomycotina</taxon>
        <taxon>Agaricomycetes</taxon>
        <taxon>Polyporales</taxon>
        <taxon>Phanerochaetaceae</taxon>
        <taxon>Phlebiopsis</taxon>
    </lineage>
</organism>
<dbReference type="Proteomes" id="UP000053257">
    <property type="component" value="Unassembled WGS sequence"/>
</dbReference>
<gene>
    <name evidence="1" type="ORF">PHLGIDRAFT_429038</name>
</gene>
<sequence length="407" mass="45749">MSVCTLPPELDDIILDHLHDDRSALASCALVRRSWLPAVRYHNWRDLRVACAQTDLKTLEGLLDDSPSLVHHVRNIVLAQKQGDVCQWYDLHLLRSALTVLSRFPVLDSFTLDGLWFGVSKQTPLPPCDIIFPSVRRLRISSCTFDSFNDVQEFCNTFPSLTSIQFDGVWWGRWGTPQGGAVFGASPSAATLKELELGSCFSRDTVVDWIINTLPERSLETLRLPLVGAYDTRLRDLLRFAGTSLRYLELGSPSLSTVRHRVVAPGEYSPLESYLDMSENTRLRVLQLGVPTYRDPRFITLWLATVLAQVAAPALEEVRFAIHPILRGDADDAAHMLDTYDWAQVVDVLARPKFVALSKITFVSGRLSEHAKIPDAFVQLQPVLAKVVPRLFQKVLKNGVELDFRCV</sequence>
<evidence type="ECO:0000313" key="2">
    <source>
        <dbReference type="Proteomes" id="UP000053257"/>
    </source>
</evidence>
<name>A0A0C3PL84_PHLG1</name>
<dbReference type="EMBL" id="KN840502">
    <property type="protein sequence ID" value="KIP07178.1"/>
    <property type="molecule type" value="Genomic_DNA"/>
</dbReference>
<dbReference type="Gene3D" id="3.80.10.10">
    <property type="entry name" value="Ribonuclease Inhibitor"/>
    <property type="match status" value="1"/>
</dbReference>
<dbReference type="OrthoDB" id="2788229at2759"/>
<keyword evidence="2" id="KW-1185">Reference proteome</keyword>
<accession>A0A0C3PL84</accession>
<evidence type="ECO:0008006" key="3">
    <source>
        <dbReference type="Google" id="ProtNLM"/>
    </source>
</evidence>
<dbReference type="HOGENOM" id="CLU_036316_4_1_1"/>
<dbReference type="SUPFAM" id="SSF52047">
    <property type="entry name" value="RNI-like"/>
    <property type="match status" value="1"/>
</dbReference>
<dbReference type="InterPro" id="IPR032675">
    <property type="entry name" value="LRR_dom_sf"/>
</dbReference>
<reference evidence="1 2" key="1">
    <citation type="journal article" date="2014" name="PLoS Genet.">
        <title>Analysis of the Phlebiopsis gigantea genome, transcriptome and secretome provides insight into its pioneer colonization strategies of wood.</title>
        <authorList>
            <person name="Hori C."/>
            <person name="Ishida T."/>
            <person name="Igarashi K."/>
            <person name="Samejima M."/>
            <person name="Suzuki H."/>
            <person name="Master E."/>
            <person name="Ferreira P."/>
            <person name="Ruiz-Duenas F.J."/>
            <person name="Held B."/>
            <person name="Canessa P."/>
            <person name="Larrondo L.F."/>
            <person name="Schmoll M."/>
            <person name="Druzhinina I.S."/>
            <person name="Kubicek C.P."/>
            <person name="Gaskell J.A."/>
            <person name="Kersten P."/>
            <person name="St John F."/>
            <person name="Glasner J."/>
            <person name="Sabat G."/>
            <person name="Splinter BonDurant S."/>
            <person name="Syed K."/>
            <person name="Yadav J."/>
            <person name="Mgbeahuruike A.C."/>
            <person name="Kovalchuk A."/>
            <person name="Asiegbu F.O."/>
            <person name="Lackner G."/>
            <person name="Hoffmeister D."/>
            <person name="Rencoret J."/>
            <person name="Gutierrez A."/>
            <person name="Sun H."/>
            <person name="Lindquist E."/>
            <person name="Barry K."/>
            <person name="Riley R."/>
            <person name="Grigoriev I.V."/>
            <person name="Henrissat B."/>
            <person name="Kues U."/>
            <person name="Berka R.M."/>
            <person name="Martinez A.T."/>
            <person name="Covert S.F."/>
            <person name="Blanchette R.A."/>
            <person name="Cullen D."/>
        </authorList>
    </citation>
    <scope>NUCLEOTIDE SEQUENCE [LARGE SCALE GENOMIC DNA]</scope>
    <source>
        <strain evidence="1 2">11061_1 CR5-6</strain>
    </source>
</reference>
<proteinExistence type="predicted"/>
<evidence type="ECO:0000313" key="1">
    <source>
        <dbReference type="EMBL" id="KIP07178.1"/>
    </source>
</evidence>
<dbReference type="STRING" id="745531.A0A0C3PL84"/>
<protein>
    <recommendedName>
        <fullName evidence="3">F-box domain-containing protein</fullName>
    </recommendedName>
</protein>
<dbReference type="AlphaFoldDB" id="A0A0C3PL84"/>